<reference evidence="1" key="1">
    <citation type="submission" date="2021-01" db="EMBL/GenBank/DDBJ databases">
        <authorList>
            <consortium name="Genoscope - CEA"/>
            <person name="William W."/>
        </authorList>
    </citation>
    <scope>NUCLEOTIDE SEQUENCE</scope>
</reference>
<gene>
    <name evidence="1" type="ORF">DARMORV10_C03P92160.1</name>
</gene>
<protein>
    <submittedName>
        <fullName evidence="1">(rape) hypothetical protein</fullName>
    </submittedName>
</protein>
<proteinExistence type="predicted"/>
<feature type="non-terminal residue" evidence="1">
    <location>
        <position position="1"/>
    </location>
</feature>
<organism evidence="1">
    <name type="scientific">Brassica napus</name>
    <name type="common">Rape</name>
    <dbReference type="NCBI Taxonomy" id="3708"/>
    <lineage>
        <taxon>Eukaryota</taxon>
        <taxon>Viridiplantae</taxon>
        <taxon>Streptophyta</taxon>
        <taxon>Embryophyta</taxon>
        <taxon>Tracheophyta</taxon>
        <taxon>Spermatophyta</taxon>
        <taxon>Magnoliopsida</taxon>
        <taxon>eudicotyledons</taxon>
        <taxon>Gunneridae</taxon>
        <taxon>Pentapetalae</taxon>
        <taxon>rosids</taxon>
        <taxon>malvids</taxon>
        <taxon>Brassicales</taxon>
        <taxon>Brassicaceae</taxon>
        <taxon>Brassiceae</taxon>
        <taxon>Brassica</taxon>
    </lineage>
</organism>
<name>A0A816ILU1_BRANA</name>
<dbReference type="Proteomes" id="UP001295469">
    <property type="component" value="Chromosome C03"/>
</dbReference>
<dbReference type="EMBL" id="HG994367">
    <property type="protein sequence ID" value="CAF1712727.1"/>
    <property type="molecule type" value="Genomic_DNA"/>
</dbReference>
<dbReference type="AlphaFoldDB" id="A0A816ILU1"/>
<sequence length="91" mass="10334">MKLNGEVELQLSYLVFRSKLLDPSEAVSSVLCFSELSVLWVHQVDFDCPRKKFLFEVFLSSGGETVCIGGGLNATTPSRRFELEQFIENHY</sequence>
<accession>A0A816ILU1</accession>
<evidence type="ECO:0000313" key="1">
    <source>
        <dbReference type="EMBL" id="CAF1712727.1"/>
    </source>
</evidence>